<reference evidence="1" key="2">
    <citation type="journal article" date="2022" name="New Phytol.">
        <title>Evolutionary transition to the ectomycorrhizal habit in the genomes of a hyperdiverse lineage of mushroom-forming fungi.</title>
        <authorList>
            <person name="Looney B."/>
            <person name="Miyauchi S."/>
            <person name="Morin E."/>
            <person name="Drula E."/>
            <person name="Courty P.E."/>
            <person name="Kohler A."/>
            <person name="Kuo A."/>
            <person name="LaButti K."/>
            <person name="Pangilinan J."/>
            <person name="Lipzen A."/>
            <person name="Riley R."/>
            <person name="Andreopoulos W."/>
            <person name="He G."/>
            <person name="Johnson J."/>
            <person name="Nolan M."/>
            <person name="Tritt A."/>
            <person name="Barry K.W."/>
            <person name="Grigoriev I.V."/>
            <person name="Nagy L.G."/>
            <person name="Hibbett D."/>
            <person name="Henrissat B."/>
            <person name="Matheny P.B."/>
            <person name="Labbe J."/>
            <person name="Martin F.M."/>
        </authorList>
    </citation>
    <scope>NUCLEOTIDE SEQUENCE</scope>
    <source>
        <strain evidence="1">EC-137</strain>
    </source>
</reference>
<sequence>MPETTSSSTPGPSFQQVRVEAILFGVITSMTTLVRLGIRVRIRKLWWDDAWALLALVFMLLYITGIFIYANDYPTRFSAITRIAGYYLCAQDYLAVVWASRQSILYTVLRLTFGRLRTTLFYVFWVFLGTWAILFAQIWWVCEMNPSWKSLVHAQCPLGRHVAIPQVAADVVGDAILVVSPLYLLSSVMNKALKIRVAAIFLTTTMSTAISLYHAYIVFTSGISLVVANLSVLIAFVFRLKPHQENDNVQPITTIGSKRVRRKAQTTTGLITLLPSDREPVTDITIDRSDNGLESSALDAGKEV</sequence>
<dbReference type="EMBL" id="MU273637">
    <property type="protein sequence ID" value="KAI0030145.1"/>
    <property type="molecule type" value="Genomic_DNA"/>
</dbReference>
<reference evidence="1" key="1">
    <citation type="submission" date="2021-02" db="EMBL/GenBank/DDBJ databases">
        <authorList>
            <consortium name="DOE Joint Genome Institute"/>
            <person name="Ahrendt S."/>
            <person name="Looney B.P."/>
            <person name="Miyauchi S."/>
            <person name="Morin E."/>
            <person name="Drula E."/>
            <person name="Courty P.E."/>
            <person name="Chicoki N."/>
            <person name="Fauchery L."/>
            <person name="Kohler A."/>
            <person name="Kuo A."/>
            <person name="Labutti K."/>
            <person name="Pangilinan J."/>
            <person name="Lipzen A."/>
            <person name="Riley R."/>
            <person name="Andreopoulos W."/>
            <person name="He G."/>
            <person name="Johnson J."/>
            <person name="Barry K.W."/>
            <person name="Grigoriev I.V."/>
            <person name="Nagy L."/>
            <person name="Hibbett D."/>
            <person name="Henrissat B."/>
            <person name="Matheny P.B."/>
            <person name="Labbe J."/>
            <person name="Martin F."/>
        </authorList>
    </citation>
    <scope>NUCLEOTIDE SEQUENCE</scope>
    <source>
        <strain evidence="1">EC-137</strain>
    </source>
</reference>
<comment type="caution">
    <text evidence="1">The sequence shown here is derived from an EMBL/GenBank/DDBJ whole genome shotgun (WGS) entry which is preliminary data.</text>
</comment>
<proteinExistence type="predicted"/>
<gene>
    <name evidence="1" type="ORF">K488DRAFT_88038</name>
</gene>
<keyword evidence="2" id="KW-1185">Reference proteome</keyword>
<name>A0ACB8QEZ0_9AGAM</name>
<accession>A0ACB8QEZ0</accession>
<organism evidence="1 2">
    <name type="scientific">Vararia minispora EC-137</name>
    <dbReference type="NCBI Taxonomy" id="1314806"/>
    <lineage>
        <taxon>Eukaryota</taxon>
        <taxon>Fungi</taxon>
        <taxon>Dikarya</taxon>
        <taxon>Basidiomycota</taxon>
        <taxon>Agaricomycotina</taxon>
        <taxon>Agaricomycetes</taxon>
        <taxon>Russulales</taxon>
        <taxon>Lachnocladiaceae</taxon>
        <taxon>Vararia</taxon>
    </lineage>
</organism>
<evidence type="ECO:0000313" key="2">
    <source>
        <dbReference type="Proteomes" id="UP000814128"/>
    </source>
</evidence>
<protein>
    <submittedName>
        <fullName evidence="1">Uncharacterized protein</fullName>
    </submittedName>
</protein>
<evidence type="ECO:0000313" key="1">
    <source>
        <dbReference type="EMBL" id="KAI0030145.1"/>
    </source>
</evidence>
<dbReference type="Proteomes" id="UP000814128">
    <property type="component" value="Unassembled WGS sequence"/>
</dbReference>